<name>A0ABU6T2S3_9FABA</name>
<evidence type="ECO:0000313" key="15">
    <source>
        <dbReference type="EMBL" id="MED6142980.1"/>
    </source>
</evidence>
<keyword evidence="13" id="KW-1133">Transmembrane helix</keyword>
<comment type="catalytic activity">
    <reaction evidence="10">
        <text>L-seryl-[protein] + ATP = O-phospho-L-seryl-[protein] + ADP + H(+)</text>
        <dbReference type="Rhea" id="RHEA:17989"/>
        <dbReference type="Rhea" id="RHEA-COMP:9863"/>
        <dbReference type="Rhea" id="RHEA-COMP:11604"/>
        <dbReference type="ChEBI" id="CHEBI:15378"/>
        <dbReference type="ChEBI" id="CHEBI:29999"/>
        <dbReference type="ChEBI" id="CHEBI:30616"/>
        <dbReference type="ChEBI" id="CHEBI:83421"/>
        <dbReference type="ChEBI" id="CHEBI:456216"/>
        <dbReference type="EC" id="2.7.11.1"/>
    </reaction>
</comment>
<dbReference type="PANTHER" id="PTHR46008:SF46">
    <property type="entry name" value="WALL ASSOCIATED KINASE-LIKE PROTEIN"/>
    <property type="match status" value="1"/>
</dbReference>
<dbReference type="SMART" id="SM00220">
    <property type="entry name" value="S_TKc"/>
    <property type="match status" value="1"/>
</dbReference>
<dbReference type="SUPFAM" id="SSF56112">
    <property type="entry name" value="Protein kinase-like (PK-like)"/>
    <property type="match status" value="1"/>
</dbReference>
<feature type="domain" description="Protein kinase" evidence="14">
    <location>
        <begin position="389"/>
        <end position="670"/>
    </location>
</feature>
<evidence type="ECO:0000256" key="3">
    <source>
        <dbReference type="ARBA" id="ARBA00022679"/>
    </source>
</evidence>
<evidence type="ECO:0000256" key="10">
    <source>
        <dbReference type="ARBA" id="ARBA00048679"/>
    </source>
</evidence>
<sequence>MASLLVMLLPPNLILLYLMILLIMIQIPPYLSSNDDNFTSCASTTYDCGAINNIGFPFWGGNRPKWCGHPLLQLNCDGDHGFTTYITIKGMRYQVLEAYPVNQTMKIARVDYFEGLCPSKPVNTTLDFDLFEYGPGNKNLTLFYHCSSNNGFSNFLNCFSNGTSSEHFYAQPQDLGAPPSALICTTEVFVPLFLQQFDEGNLSWNKIEGAIQNGFMVRWIGGVAECVKCMNSGGACGYDWNSNQSRCYCKDQSNSSYLGDRIIKTCDPFALAPPNQDDHGPSSDKSSSKAPAIAGATAGAVVLVVLLLGTFFVVRKRRRNAERSRSNKDSLPVSGVPLTSSTTTSSSNTSQSASSYPSSKSESVVGPKSYYYGVHVFDYAELEEATKNFDPSREIGEGGFGTVYKGILQDGRVVAVKRHYESHLKRVEQYMNEVEILAHMRHKNLVTLFGCTSRHSRELILVYEFIPNGTLADHLHGSLANSTLLPWNVRYNIALETAEALSFLHSKKVIHRDVKSNNILLTENFQVKVADFGLSRLFPKFVTHVSTAPQGTPGYVDPEYYQNYQLTDKSDVYSFGVVLVELISSLQAVDITRQRNEVNLASLAVNRIQNQELHEMVDPDLGFERDNDVRRMVTAVAELAFRCLQQQREMRPSMDEVLEVLRGVKSDEFGAIQKNSSESVVDFNHSKTEEAILLKKVPSPFSPDSVADKWVSSSSTSSIS</sequence>
<dbReference type="InterPro" id="IPR000719">
    <property type="entry name" value="Prot_kinase_dom"/>
</dbReference>
<comment type="subcellular location">
    <subcellularLocation>
        <location evidence="1">Membrane</location>
        <topology evidence="1">Single-pass membrane protein</topology>
    </subcellularLocation>
</comment>
<feature type="region of interest" description="Disordered" evidence="12">
    <location>
        <begin position="698"/>
        <end position="720"/>
    </location>
</feature>
<feature type="transmembrane region" description="Helical" evidence="13">
    <location>
        <begin position="292"/>
        <end position="314"/>
    </location>
</feature>
<dbReference type="Proteomes" id="UP001341840">
    <property type="component" value="Unassembled WGS sequence"/>
</dbReference>
<feature type="compositionally biased region" description="Low complexity" evidence="12">
    <location>
        <begin position="339"/>
        <end position="363"/>
    </location>
</feature>
<dbReference type="Pfam" id="PF13947">
    <property type="entry name" value="GUB_WAK_bind"/>
    <property type="match status" value="1"/>
</dbReference>
<dbReference type="Gene3D" id="3.30.200.20">
    <property type="entry name" value="Phosphorylase Kinase, domain 1"/>
    <property type="match status" value="1"/>
</dbReference>
<dbReference type="EC" id="2.7.11.1" evidence="2"/>
<dbReference type="InterPro" id="IPR032872">
    <property type="entry name" value="WAK_assoc_C"/>
</dbReference>
<evidence type="ECO:0000259" key="14">
    <source>
        <dbReference type="PROSITE" id="PS50011"/>
    </source>
</evidence>
<evidence type="ECO:0000256" key="2">
    <source>
        <dbReference type="ARBA" id="ARBA00012513"/>
    </source>
</evidence>
<dbReference type="PROSITE" id="PS00107">
    <property type="entry name" value="PROTEIN_KINASE_ATP"/>
    <property type="match status" value="1"/>
</dbReference>
<evidence type="ECO:0000256" key="13">
    <source>
        <dbReference type="SAM" id="Phobius"/>
    </source>
</evidence>
<dbReference type="Gene3D" id="1.10.510.10">
    <property type="entry name" value="Transferase(Phosphotransferase) domain 1"/>
    <property type="match status" value="1"/>
</dbReference>
<dbReference type="InterPro" id="IPR025287">
    <property type="entry name" value="WAK_GUB"/>
</dbReference>
<dbReference type="CDD" id="cd14066">
    <property type="entry name" value="STKc_IRAK"/>
    <property type="match status" value="1"/>
</dbReference>
<proteinExistence type="predicted"/>
<gene>
    <name evidence="15" type="ORF">PIB30_002803</name>
</gene>
<evidence type="ECO:0000256" key="5">
    <source>
        <dbReference type="ARBA" id="ARBA00022741"/>
    </source>
</evidence>
<accession>A0ABU6T2S3</accession>
<protein>
    <recommendedName>
        <fullName evidence="2">non-specific serine/threonine protein kinase</fullName>
        <ecNumber evidence="2">2.7.11.1</ecNumber>
    </recommendedName>
</protein>
<evidence type="ECO:0000256" key="4">
    <source>
        <dbReference type="ARBA" id="ARBA00022729"/>
    </source>
</evidence>
<keyword evidence="6" id="KW-0418">Kinase</keyword>
<keyword evidence="5 11" id="KW-0547">Nucleotide-binding</keyword>
<evidence type="ECO:0000256" key="11">
    <source>
        <dbReference type="PROSITE-ProRule" id="PRU10141"/>
    </source>
</evidence>
<comment type="caution">
    <text evidence="15">The sequence shown here is derived from an EMBL/GenBank/DDBJ whole genome shotgun (WGS) entry which is preliminary data.</text>
</comment>
<evidence type="ECO:0000313" key="16">
    <source>
        <dbReference type="Proteomes" id="UP001341840"/>
    </source>
</evidence>
<organism evidence="15 16">
    <name type="scientific">Stylosanthes scabra</name>
    <dbReference type="NCBI Taxonomy" id="79078"/>
    <lineage>
        <taxon>Eukaryota</taxon>
        <taxon>Viridiplantae</taxon>
        <taxon>Streptophyta</taxon>
        <taxon>Embryophyta</taxon>
        <taxon>Tracheophyta</taxon>
        <taxon>Spermatophyta</taxon>
        <taxon>Magnoliopsida</taxon>
        <taxon>eudicotyledons</taxon>
        <taxon>Gunneridae</taxon>
        <taxon>Pentapetalae</taxon>
        <taxon>rosids</taxon>
        <taxon>fabids</taxon>
        <taxon>Fabales</taxon>
        <taxon>Fabaceae</taxon>
        <taxon>Papilionoideae</taxon>
        <taxon>50 kb inversion clade</taxon>
        <taxon>dalbergioids sensu lato</taxon>
        <taxon>Dalbergieae</taxon>
        <taxon>Pterocarpus clade</taxon>
        <taxon>Stylosanthes</taxon>
    </lineage>
</organism>
<feature type="transmembrane region" description="Helical" evidence="13">
    <location>
        <begin position="12"/>
        <end position="31"/>
    </location>
</feature>
<dbReference type="InterPro" id="IPR008271">
    <property type="entry name" value="Ser/Thr_kinase_AS"/>
</dbReference>
<keyword evidence="4" id="KW-0732">Signal</keyword>
<dbReference type="InterPro" id="IPR017441">
    <property type="entry name" value="Protein_kinase_ATP_BS"/>
</dbReference>
<evidence type="ECO:0000256" key="12">
    <source>
        <dbReference type="SAM" id="MobiDB-lite"/>
    </source>
</evidence>
<keyword evidence="8" id="KW-0325">Glycoprotein</keyword>
<keyword evidence="3" id="KW-0808">Transferase</keyword>
<dbReference type="Pfam" id="PF00069">
    <property type="entry name" value="Pkinase"/>
    <property type="match status" value="1"/>
</dbReference>
<keyword evidence="13" id="KW-0472">Membrane</keyword>
<dbReference type="PROSITE" id="PS00108">
    <property type="entry name" value="PROTEIN_KINASE_ST"/>
    <property type="match status" value="1"/>
</dbReference>
<evidence type="ECO:0000256" key="9">
    <source>
        <dbReference type="ARBA" id="ARBA00047899"/>
    </source>
</evidence>
<comment type="catalytic activity">
    <reaction evidence="9">
        <text>L-threonyl-[protein] + ATP = O-phospho-L-threonyl-[protein] + ADP + H(+)</text>
        <dbReference type="Rhea" id="RHEA:46608"/>
        <dbReference type="Rhea" id="RHEA-COMP:11060"/>
        <dbReference type="Rhea" id="RHEA-COMP:11605"/>
        <dbReference type="ChEBI" id="CHEBI:15378"/>
        <dbReference type="ChEBI" id="CHEBI:30013"/>
        <dbReference type="ChEBI" id="CHEBI:30616"/>
        <dbReference type="ChEBI" id="CHEBI:61977"/>
        <dbReference type="ChEBI" id="CHEBI:456216"/>
        <dbReference type="EC" id="2.7.11.1"/>
    </reaction>
</comment>
<evidence type="ECO:0000256" key="6">
    <source>
        <dbReference type="ARBA" id="ARBA00022777"/>
    </source>
</evidence>
<evidence type="ECO:0000256" key="1">
    <source>
        <dbReference type="ARBA" id="ARBA00004167"/>
    </source>
</evidence>
<feature type="binding site" evidence="11">
    <location>
        <position position="417"/>
    </location>
    <ligand>
        <name>ATP</name>
        <dbReference type="ChEBI" id="CHEBI:30616"/>
    </ligand>
</feature>
<dbReference type="EMBL" id="JASCZI010090626">
    <property type="protein sequence ID" value="MED6142980.1"/>
    <property type="molecule type" value="Genomic_DNA"/>
</dbReference>
<evidence type="ECO:0000256" key="8">
    <source>
        <dbReference type="ARBA" id="ARBA00023180"/>
    </source>
</evidence>
<evidence type="ECO:0000256" key="7">
    <source>
        <dbReference type="ARBA" id="ARBA00022840"/>
    </source>
</evidence>
<feature type="region of interest" description="Disordered" evidence="12">
    <location>
        <begin position="322"/>
        <end position="365"/>
    </location>
</feature>
<dbReference type="InterPro" id="IPR011009">
    <property type="entry name" value="Kinase-like_dom_sf"/>
</dbReference>
<dbReference type="PROSITE" id="PS50011">
    <property type="entry name" value="PROTEIN_KINASE_DOM"/>
    <property type="match status" value="1"/>
</dbReference>
<keyword evidence="16" id="KW-1185">Reference proteome</keyword>
<dbReference type="Pfam" id="PF14380">
    <property type="entry name" value="WAK_assoc"/>
    <property type="match status" value="1"/>
</dbReference>
<keyword evidence="7 11" id="KW-0067">ATP-binding</keyword>
<keyword evidence="13" id="KW-0812">Transmembrane</keyword>
<reference evidence="15 16" key="1">
    <citation type="journal article" date="2023" name="Plants (Basel)">
        <title>Bridging the Gap: Combining Genomics and Transcriptomics Approaches to Understand Stylosanthes scabra, an Orphan Legume from the Brazilian Caatinga.</title>
        <authorList>
            <person name="Ferreira-Neto J.R.C."/>
            <person name="da Silva M.D."/>
            <person name="Binneck E."/>
            <person name="de Melo N.F."/>
            <person name="da Silva R.H."/>
            <person name="de Melo A.L.T.M."/>
            <person name="Pandolfi V."/>
            <person name="Bustamante F.O."/>
            <person name="Brasileiro-Vidal A.C."/>
            <person name="Benko-Iseppon A.M."/>
        </authorList>
    </citation>
    <scope>NUCLEOTIDE SEQUENCE [LARGE SCALE GENOMIC DNA]</scope>
    <source>
        <tissue evidence="15">Leaves</tissue>
    </source>
</reference>
<dbReference type="PANTHER" id="PTHR46008">
    <property type="entry name" value="LEAF RUST 10 DISEASE-RESISTANCE LOCUS RECEPTOR-LIKE PROTEIN KINASE-LIKE 1.4"/>
    <property type="match status" value="1"/>
</dbReference>